<sequence>MVFGWFQIFRKGSTTLSSETNNEKLHTLNRHDQSRTSNFNRAPSSSSSFRFSSWFWNGLLSSNYNVFQSPFHRLMVHAQEQESKNFSSSQHELQQHNSQAPTSEEIFQQFLKQTQSKHQSEKKEKSKIEKKKEEEELEDRLTTLSLEDLEDDEIFARVQRKYHLKNMFKLMNSWAKCSNMPREPLDGHPFVPDPKTLETMQLACHVSGMVDAEEYFTLTHRCLPTTDTINLVSGHKAFSSNILNKEEALETVTQCRDCVEGTDPYTQEMKQIYFETKDLIEEKNSLRIFLPKVSALLNLVSETEGLSEGPQIEAREKFCVNQHKDSNRSIAEKIHWAQLKIFQREFSEMRNCLNSTSNDTEKCKFETTNYVLQSRAVACGKEMAYCLDNFSTIANKLEDYQRRHTKTGVLVGFGKVINEEDEDDIFGEQDEDDEKMQCSNKKNNQKKQQTTSQKKKKTTVEEINDDDDDGDYVFGSYNYDNLNEEEVTFVGKNEYAEEDEKDNIIVNQVLNNASSKSYSNSKSITSSLSSTNFLLRGSQKRMQVDDSIESSSNTIPSNHSTELDTNLNTADFTNMNIEDRDQVLTTTMERFTKCMTLYQPVTNCVKRVEKHSSKILPKCNEETGKRKRDASNHVRNRMQKNSMNLIPQKRSEAEVRQK</sequence>
<feature type="region of interest" description="Disordered" evidence="1">
    <location>
        <begin position="82"/>
        <end position="137"/>
    </location>
</feature>
<dbReference type="VEuPathDB" id="AmoebaDB:NfTy_060040"/>
<dbReference type="OMA" id="MERFTKC"/>
<dbReference type="GeneID" id="68110478"/>
<name>A0A6A5BVH5_NAEFO</name>
<dbReference type="RefSeq" id="XP_044562651.1">
    <property type="nucleotide sequence ID" value="XM_044706545.1"/>
</dbReference>
<dbReference type="EMBL" id="VFQX01000033">
    <property type="protein sequence ID" value="KAF0977938.1"/>
    <property type="molecule type" value="Genomic_DNA"/>
</dbReference>
<feature type="compositionally biased region" description="Basic and acidic residues" evidence="1">
    <location>
        <begin position="649"/>
        <end position="658"/>
    </location>
</feature>
<dbReference type="AlphaFoldDB" id="A0A6A5BVH5"/>
<feature type="region of interest" description="Disordered" evidence="1">
    <location>
        <begin position="437"/>
        <end position="469"/>
    </location>
</feature>
<organism evidence="2 3">
    <name type="scientific">Naegleria fowleri</name>
    <name type="common">Brain eating amoeba</name>
    <dbReference type="NCBI Taxonomy" id="5763"/>
    <lineage>
        <taxon>Eukaryota</taxon>
        <taxon>Discoba</taxon>
        <taxon>Heterolobosea</taxon>
        <taxon>Tetramitia</taxon>
        <taxon>Eutetramitia</taxon>
        <taxon>Vahlkampfiidae</taxon>
        <taxon>Naegleria</taxon>
    </lineage>
</organism>
<dbReference type="VEuPathDB" id="AmoebaDB:FDP41_003260"/>
<feature type="compositionally biased region" description="Basic and acidic residues" evidence="1">
    <location>
        <begin position="118"/>
        <end position="134"/>
    </location>
</feature>
<evidence type="ECO:0000313" key="3">
    <source>
        <dbReference type="Proteomes" id="UP000444721"/>
    </source>
</evidence>
<gene>
    <name evidence="2" type="ORF">FDP41_003260</name>
</gene>
<dbReference type="VEuPathDB" id="AmoebaDB:NF0039550"/>
<keyword evidence="3" id="KW-1185">Reference proteome</keyword>
<dbReference type="Proteomes" id="UP000444721">
    <property type="component" value="Unassembled WGS sequence"/>
</dbReference>
<accession>A0A6A5BVH5</accession>
<feature type="compositionally biased region" description="Polar residues" evidence="1">
    <location>
        <begin position="84"/>
        <end position="106"/>
    </location>
</feature>
<proteinExistence type="predicted"/>
<feature type="region of interest" description="Disordered" evidence="1">
    <location>
        <begin position="637"/>
        <end position="658"/>
    </location>
</feature>
<feature type="compositionally biased region" description="Low complexity" evidence="1">
    <location>
        <begin position="439"/>
        <end position="452"/>
    </location>
</feature>
<protein>
    <submittedName>
        <fullName evidence="2">Uncharacterized protein</fullName>
    </submittedName>
</protein>
<evidence type="ECO:0000313" key="2">
    <source>
        <dbReference type="EMBL" id="KAF0977938.1"/>
    </source>
</evidence>
<comment type="caution">
    <text evidence="2">The sequence shown here is derived from an EMBL/GenBank/DDBJ whole genome shotgun (WGS) entry which is preliminary data.</text>
</comment>
<evidence type="ECO:0000256" key="1">
    <source>
        <dbReference type="SAM" id="MobiDB-lite"/>
    </source>
</evidence>
<reference evidence="2 3" key="1">
    <citation type="journal article" date="2019" name="Sci. Rep.">
        <title>Nanopore sequencing improves the draft genome of the human pathogenic amoeba Naegleria fowleri.</title>
        <authorList>
            <person name="Liechti N."/>
            <person name="Schurch N."/>
            <person name="Bruggmann R."/>
            <person name="Wittwer M."/>
        </authorList>
    </citation>
    <scope>NUCLEOTIDE SEQUENCE [LARGE SCALE GENOMIC DNA]</scope>
    <source>
        <strain evidence="2 3">ATCC 30894</strain>
    </source>
</reference>
<dbReference type="OrthoDB" id="10397758at2759"/>